<proteinExistence type="predicted"/>
<feature type="chain" id="PRO_5047521490" evidence="2">
    <location>
        <begin position="22"/>
        <end position="94"/>
    </location>
</feature>
<keyword evidence="4" id="KW-1185">Reference proteome</keyword>
<gene>
    <name evidence="3" type="ORF">GCM10007859_08670</name>
</gene>
<evidence type="ECO:0000313" key="3">
    <source>
        <dbReference type="EMBL" id="GLS00858.1"/>
    </source>
</evidence>
<dbReference type="EMBL" id="BSOY01000012">
    <property type="protein sequence ID" value="GLS00858.1"/>
    <property type="molecule type" value="Genomic_DNA"/>
</dbReference>
<dbReference type="Proteomes" id="UP001156921">
    <property type="component" value="Unassembled WGS sequence"/>
</dbReference>
<feature type="signal peptide" evidence="2">
    <location>
        <begin position="1"/>
        <end position="21"/>
    </location>
</feature>
<evidence type="ECO:0000313" key="4">
    <source>
        <dbReference type="Proteomes" id="UP001156921"/>
    </source>
</evidence>
<accession>A0ABQ6BLV4</accession>
<organism evidence="3 4">
    <name type="scientific">Brevundimonas denitrificans</name>
    <dbReference type="NCBI Taxonomy" id="1443434"/>
    <lineage>
        <taxon>Bacteria</taxon>
        <taxon>Pseudomonadati</taxon>
        <taxon>Pseudomonadota</taxon>
        <taxon>Alphaproteobacteria</taxon>
        <taxon>Caulobacterales</taxon>
        <taxon>Caulobacteraceae</taxon>
        <taxon>Brevundimonas</taxon>
    </lineage>
</organism>
<evidence type="ECO:0000256" key="1">
    <source>
        <dbReference type="SAM" id="MobiDB-lite"/>
    </source>
</evidence>
<sequence>MLFPVVVFASLALIQQTPATAPTQRPAETEVAAVPASSATQPASETAQVCRTEPVTGSRFGRRVCRSAVQTEEDRAASREMLRQMQGARTPPAG</sequence>
<keyword evidence="2" id="KW-0732">Signal</keyword>
<feature type="region of interest" description="Disordered" evidence="1">
    <location>
        <begin position="70"/>
        <end position="94"/>
    </location>
</feature>
<protein>
    <submittedName>
        <fullName evidence="3">Uncharacterized protein</fullName>
    </submittedName>
</protein>
<evidence type="ECO:0000256" key="2">
    <source>
        <dbReference type="SAM" id="SignalP"/>
    </source>
</evidence>
<comment type="caution">
    <text evidence="3">The sequence shown here is derived from an EMBL/GenBank/DDBJ whole genome shotgun (WGS) entry which is preliminary data.</text>
</comment>
<reference evidence="4" key="1">
    <citation type="journal article" date="2019" name="Int. J. Syst. Evol. Microbiol.">
        <title>The Global Catalogue of Microorganisms (GCM) 10K type strain sequencing project: providing services to taxonomists for standard genome sequencing and annotation.</title>
        <authorList>
            <consortium name="The Broad Institute Genomics Platform"/>
            <consortium name="The Broad Institute Genome Sequencing Center for Infectious Disease"/>
            <person name="Wu L."/>
            <person name="Ma J."/>
        </authorList>
    </citation>
    <scope>NUCLEOTIDE SEQUENCE [LARGE SCALE GENOMIC DNA]</scope>
    <source>
        <strain evidence="4">NBRC 110107</strain>
    </source>
</reference>
<feature type="region of interest" description="Disordered" evidence="1">
    <location>
        <begin position="19"/>
        <end position="50"/>
    </location>
</feature>
<feature type="compositionally biased region" description="Polar residues" evidence="1">
    <location>
        <begin position="37"/>
        <end position="49"/>
    </location>
</feature>
<feature type="compositionally biased region" description="Basic and acidic residues" evidence="1">
    <location>
        <begin position="72"/>
        <end position="82"/>
    </location>
</feature>
<dbReference type="RefSeq" id="WP_284221542.1">
    <property type="nucleotide sequence ID" value="NZ_BSOY01000012.1"/>
</dbReference>
<name>A0ABQ6BLV4_9CAUL</name>